<keyword evidence="2" id="KW-0378">Hydrolase</keyword>
<dbReference type="InterPro" id="IPR000026">
    <property type="entry name" value="N1-like"/>
</dbReference>
<feature type="chain" id="PRO_5045954527" evidence="3">
    <location>
        <begin position="28"/>
        <end position="132"/>
    </location>
</feature>
<organism evidence="4 5">
    <name type="scientific">Actinomadura parmotrematis</name>
    <dbReference type="NCBI Taxonomy" id="2864039"/>
    <lineage>
        <taxon>Bacteria</taxon>
        <taxon>Bacillati</taxon>
        <taxon>Actinomycetota</taxon>
        <taxon>Actinomycetes</taxon>
        <taxon>Streptosporangiales</taxon>
        <taxon>Thermomonosporaceae</taxon>
        <taxon>Actinomadura</taxon>
    </lineage>
</organism>
<keyword evidence="3" id="KW-0732">Signal</keyword>
<keyword evidence="5" id="KW-1185">Reference proteome</keyword>
<protein>
    <submittedName>
        <fullName evidence="4">Uncharacterized protein</fullName>
    </submittedName>
</protein>
<feature type="signal peptide" evidence="3">
    <location>
        <begin position="1"/>
        <end position="27"/>
    </location>
</feature>
<dbReference type="InterPro" id="IPR016191">
    <property type="entry name" value="Ribonuclease/ribotoxin"/>
</dbReference>
<evidence type="ECO:0000256" key="1">
    <source>
        <dbReference type="ARBA" id="ARBA00022722"/>
    </source>
</evidence>
<accession>A0ABS7FMH8</accession>
<dbReference type="Pfam" id="PF00545">
    <property type="entry name" value="Ribonuclease"/>
    <property type="match status" value="1"/>
</dbReference>
<reference evidence="4 5" key="1">
    <citation type="submission" date="2021-07" db="EMBL/GenBank/DDBJ databases">
        <title>Actinomadura sp. PM05-2 isolated from lichen.</title>
        <authorList>
            <person name="Somphong A."/>
            <person name="Phongsopitanun W."/>
            <person name="Tanasupawat S."/>
            <person name="Peongsungnone V."/>
        </authorList>
    </citation>
    <scope>NUCLEOTIDE SEQUENCE [LARGE SCALE GENOMIC DNA]</scope>
    <source>
        <strain evidence="4 5">PM05-2</strain>
    </source>
</reference>
<proteinExistence type="predicted"/>
<dbReference type="RefSeq" id="WP_220162704.1">
    <property type="nucleotide sequence ID" value="NZ_JAIBOA010000001.1"/>
</dbReference>
<evidence type="ECO:0000313" key="4">
    <source>
        <dbReference type="EMBL" id="MBW8481200.1"/>
    </source>
</evidence>
<dbReference type="Gene3D" id="3.10.450.30">
    <property type="entry name" value="Microbial ribonucleases"/>
    <property type="match status" value="1"/>
</dbReference>
<evidence type="ECO:0000256" key="2">
    <source>
        <dbReference type="ARBA" id="ARBA00022801"/>
    </source>
</evidence>
<gene>
    <name evidence="4" type="ORF">K1Y72_02380</name>
</gene>
<name>A0ABS7FMH8_9ACTN</name>
<sequence>MQRSRPSWTRRITVTVAAAASIGGAVAVPAEATVYSSCTLSTCSAGRSAATTWAAKGWPSTKGWYSWPDGEYNYTGGVYHNYDGQLPAGATYHEYDVYSRAKGAARDAYRVIHSSTGAVYFTPDHYADFYKL</sequence>
<evidence type="ECO:0000256" key="3">
    <source>
        <dbReference type="SAM" id="SignalP"/>
    </source>
</evidence>
<dbReference type="EMBL" id="JAIBOA010000001">
    <property type="protein sequence ID" value="MBW8481200.1"/>
    <property type="molecule type" value="Genomic_DNA"/>
</dbReference>
<evidence type="ECO:0000313" key="5">
    <source>
        <dbReference type="Proteomes" id="UP000774570"/>
    </source>
</evidence>
<dbReference type="SUPFAM" id="SSF53933">
    <property type="entry name" value="Microbial ribonucleases"/>
    <property type="match status" value="1"/>
</dbReference>
<keyword evidence="1" id="KW-0540">Nuclease</keyword>
<dbReference type="Proteomes" id="UP000774570">
    <property type="component" value="Unassembled WGS sequence"/>
</dbReference>
<comment type="caution">
    <text evidence="4">The sequence shown here is derived from an EMBL/GenBank/DDBJ whole genome shotgun (WGS) entry which is preliminary data.</text>
</comment>